<keyword evidence="2" id="KW-1185">Reference proteome</keyword>
<evidence type="ECO:0000313" key="2">
    <source>
        <dbReference type="Proteomes" id="UP000035057"/>
    </source>
</evidence>
<reference evidence="1 2" key="1">
    <citation type="submission" date="2012-12" db="EMBL/GenBank/DDBJ databases">
        <title>Genome assembly of Marinobacter sp. AK21.</title>
        <authorList>
            <person name="Khatri I."/>
            <person name="Kumar R."/>
            <person name="Vaidya B."/>
            <person name="Subramanian S."/>
            <person name="Pinnaka A."/>
        </authorList>
    </citation>
    <scope>NUCLEOTIDE SEQUENCE [LARGE SCALE GENOMIC DNA]</scope>
    <source>
        <strain evidence="1 2">AK21</strain>
    </source>
</reference>
<gene>
    <name evidence="1" type="ORF">D777_02415</name>
</gene>
<evidence type="ECO:0000313" key="1">
    <source>
        <dbReference type="EMBL" id="KEF30473.1"/>
    </source>
</evidence>
<accession>A0A072N0H2</accession>
<dbReference type="AlphaFoldDB" id="A0A072N0H2"/>
<name>A0A072N0H2_9GAMM</name>
<comment type="caution">
    <text evidence="1">The sequence shown here is derived from an EMBL/GenBank/DDBJ whole genome shotgun (WGS) entry which is preliminary data.</text>
</comment>
<organism evidence="1 2">
    <name type="scientific">Marinobacter nitratireducens</name>
    <dbReference type="NCBI Taxonomy" id="1137280"/>
    <lineage>
        <taxon>Bacteria</taxon>
        <taxon>Pseudomonadati</taxon>
        <taxon>Pseudomonadota</taxon>
        <taxon>Gammaproteobacteria</taxon>
        <taxon>Pseudomonadales</taxon>
        <taxon>Marinobacteraceae</taxon>
        <taxon>Marinobacter</taxon>
    </lineage>
</organism>
<dbReference type="Proteomes" id="UP000035057">
    <property type="component" value="Unassembled WGS sequence"/>
</dbReference>
<proteinExistence type="predicted"/>
<dbReference type="PATRIC" id="fig|1137280.3.peg.2231"/>
<protein>
    <submittedName>
        <fullName evidence="1">Uncharacterized protein</fullName>
    </submittedName>
</protein>
<dbReference type="EMBL" id="ANIE01000007">
    <property type="protein sequence ID" value="KEF30473.1"/>
    <property type="molecule type" value="Genomic_DNA"/>
</dbReference>
<sequence length="64" mass="7386">MAGSPKHAEHHADLWNYFYRGILAFAFAVKAFGDHEMFNSIKGFADEFLKDSGNDYLSKEWDKI</sequence>